<dbReference type="KEGG" id="spu:105446271"/>
<reference evidence="3" key="1">
    <citation type="submission" date="2015-02" db="EMBL/GenBank/DDBJ databases">
        <title>Genome sequencing for Strongylocentrotus purpuratus.</title>
        <authorList>
            <person name="Murali S."/>
            <person name="Liu Y."/>
            <person name="Vee V."/>
            <person name="English A."/>
            <person name="Wang M."/>
            <person name="Skinner E."/>
            <person name="Han Y."/>
            <person name="Muzny D.M."/>
            <person name="Worley K.C."/>
            <person name="Gibbs R.A."/>
        </authorList>
    </citation>
    <scope>NUCLEOTIDE SEQUENCE</scope>
</reference>
<dbReference type="Proteomes" id="UP000007110">
    <property type="component" value="Unassembled WGS sequence"/>
</dbReference>
<reference evidence="2" key="2">
    <citation type="submission" date="2021-01" db="UniProtKB">
        <authorList>
            <consortium name="EnsemblMetazoa"/>
        </authorList>
    </citation>
    <scope>IDENTIFICATION</scope>
</reference>
<keyword evidence="3" id="KW-1185">Reference proteome</keyword>
<dbReference type="AlphaFoldDB" id="A0A7M7NF79"/>
<accession>A0A7M7NF79</accession>
<feature type="region of interest" description="Disordered" evidence="1">
    <location>
        <begin position="1"/>
        <end position="27"/>
    </location>
</feature>
<dbReference type="GeneID" id="105446271"/>
<evidence type="ECO:0000313" key="3">
    <source>
        <dbReference type="Proteomes" id="UP000007110"/>
    </source>
</evidence>
<dbReference type="RefSeq" id="XP_030834830.1">
    <property type="nucleotide sequence ID" value="XM_030978970.1"/>
</dbReference>
<protein>
    <submittedName>
        <fullName evidence="2">Uncharacterized protein</fullName>
    </submittedName>
</protein>
<dbReference type="EnsemblMetazoa" id="XM_030978970">
    <property type="protein sequence ID" value="XP_030834830"/>
    <property type="gene ID" value="LOC105446271"/>
</dbReference>
<evidence type="ECO:0000313" key="2">
    <source>
        <dbReference type="EnsemblMetazoa" id="XP_030834830"/>
    </source>
</evidence>
<dbReference type="InParanoid" id="A0A7M7NF79"/>
<proteinExistence type="predicted"/>
<organism evidence="2 3">
    <name type="scientific">Strongylocentrotus purpuratus</name>
    <name type="common">Purple sea urchin</name>
    <dbReference type="NCBI Taxonomy" id="7668"/>
    <lineage>
        <taxon>Eukaryota</taxon>
        <taxon>Metazoa</taxon>
        <taxon>Echinodermata</taxon>
        <taxon>Eleutherozoa</taxon>
        <taxon>Echinozoa</taxon>
        <taxon>Echinoidea</taxon>
        <taxon>Euechinoidea</taxon>
        <taxon>Echinacea</taxon>
        <taxon>Camarodonta</taxon>
        <taxon>Echinidea</taxon>
        <taxon>Strongylocentrotidae</taxon>
        <taxon>Strongylocentrotus</taxon>
    </lineage>
</organism>
<name>A0A7M7NF79_STRPU</name>
<sequence>MQTSGNLTDDETSHTSKPTSTTGVKPLDMIFDPLDPTYAIPDVSEVPHTYMALKCKSSASTSQQVFHPSTPIDNQGDAVLNVSSTLVRKQVKTHSHLKEEPTYLNTECASSYCEISTDIPNIVKDPTDLSKPTNVVTDVSEVPHTYMAMKPIKKYKSSAGTSQHVYHPTTSVDDHGDAVLYVSPTLVRKQVKAYSNLKEEPTFVNTEAASTYCEISKDIPNIVKDQAEGRDDVFTTYI</sequence>
<evidence type="ECO:0000256" key="1">
    <source>
        <dbReference type="SAM" id="MobiDB-lite"/>
    </source>
</evidence>